<dbReference type="EMBL" id="JACTNZ010000011">
    <property type="protein sequence ID" value="KAG5525455.1"/>
    <property type="molecule type" value="Genomic_DNA"/>
</dbReference>
<evidence type="ECO:0000313" key="1">
    <source>
        <dbReference type="EMBL" id="KAG5525455.1"/>
    </source>
</evidence>
<sequence length="95" mass="11068">MVSAGFKFGPQEKGTKSFLICILEAMFLTKCDVGIGYWKRYILSFRFGMDEFLGTVWVHRDYTLCNSLVVRKLILKFAHKYRVGLWRPQAQPVKS</sequence>
<reference evidence="1" key="1">
    <citation type="submission" date="2020-08" db="EMBL/GenBank/DDBJ databases">
        <title>Plant Genome Project.</title>
        <authorList>
            <person name="Zhang R.-G."/>
        </authorList>
    </citation>
    <scope>NUCLEOTIDE SEQUENCE</scope>
    <source>
        <strain evidence="1">WSP0</strain>
        <tissue evidence="1">Leaf</tissue>
    </source>
</reference>
<name>A0AAV6ICB8_9ERIC</name>
<evidence type="ECO:0000313" key="2">
    <source>
        <dbReference type="Proteomes" id="UP000823749"/>
    </source>
</evidence>
<keyword evidence="2" id="KW-1185">Reference proteome</keyword>
<comment type="caution">
    <text evidence="1">The sequence shown here is derived from an EMBL/GenBank/DDBJ whole genome shotgun (WGS) entry which is preliminary data.</text>
</comment>
<accession>A0AAV6ICB8</accession>
<gene>
    <name evidence="1" type="ORF">RHGRI_031946</name>
</gene>
<proteinExistence type="predicted"/>
<protein>
    <submittedName>
        <fullName evidence="1">Uncharacterized protein</fullName>
    </submittedName>
</protein>
<organism evidence="1 2">
    <name type="scientific">Rhododendron griersonianum</name>
    <dbReference type="NCBI Taxonomy" id="479676"/>
    <lineage>
        <taxon>Eukaryota</taxon>
        <taxon>Viridiplantae</taxon>
        <taxon>Streptophyta</taxon>
        <taxon>Embryophyta</taxon>
        <taxon>Tracheophyta</taxon>
        <taxon>Spermatophyta</taxon>
        <taxon>Magnoliopsida</taxon>
        <taxon>eudicotyledons</taxon>
        <taxon>Gunneridae</taxon>
        <taxon>Pentapetalae</taxon>
        <taxon>asterids</taxon>
        <taxon>Ericales</taxon>
        <taxon>Ericaceae</taxon>
        <taxon>Ericoideae</taxon>
        <taxon>Rhodoreae</taxon>
        <taxon>Rhododendron</taxon>
    </lineage>
</organism>
<dbReference type="AlphaFoldDB" id="A0AAV6ICB8"/>
<dbReference type="Proteomes" id="UP000823749">
    <property type="component" value="Chromosome 11"/>
</dbReference>